<evidence type="ECO:0000256" key="1">
    <source>
        <dbReference type="ARBA" id="ARBA00008725"/>
    </source>
</evidence>
<gene>
    <name evidence="6" type="ORF">HD601_003589</name>
</gene>
<feature type="compositionally biased region" description="Gly residues" evidence="2">
    <location>
        <begin position="427"/>
        <end position="504"/>
    </location>
</feature>
<dbReference type="PANTHER" id="PTHR42996:SF1">
    <property type="entry name" value="PHOSPHATE-BINDING PROTEIN PSTS"/>
    <property type="match status" value="1"/>
</dbReference>
<dbReference type="EMBL" id="JACHMM010000001">
    <property type="protein sequence ID" value="MBB5789014.1"/>
    <property type="molecule type" value="Genomic_DNA"/>
</dbReference>
<evidence type="ECO:0000313" key="6">
    <source>
        <dbReference type="EMBL" id="MBB5789014.1"/>
    </source>
</evidence>
<organism evidence="6 7">
    <name type="scientific">Jiangella mangrovi</name>
    <dbReference type="NCBI Taxonomy" id="1524084"/>
    <lineage>
        <taxon>Bacteria</taxon>
        <taxon>Bacillati</taxon>
        <taxon>Actinomycetota</taxon>
        <taxon>Actinomycetes</taxon>
        <taxon>Jiangellales</taxon>
        <taxon>Jiangellaceae</taxon>
        <taxon>Jiangella</taxon>
    </lineage>
</organism>
<dbReference type="CDD" id="cd13565">
    <property type="entry name" value="PBP2_PstS"/>
    <property type="match status" value="1"/>
</dbReference>
<dbReference type="AlphaFoldDB" id="A0A7W9LMA7"/>
<dbReference type="PANTHER" id="PTHR42996">
    <property type="entry name" value="PHOSPHATE-BINDING PROTEIN PSTS"/>
    <property type="match status" value="1"/>
</dbReference>
<feature type="region of interest" description="Disordered" evidence="2">
    <location>
        <begin position="394"/>
        <end position="542"/>
    </location>
</feature>
<feature type="transmembrane region" description="Helical" evidence="3">
    <location>
        <begin position="563"/>
        <end position="585"/>
    </location>
</feature>
<dbReference type="InterPro" id="IPR024370">
    <property type="entry name" value="PBP_domain"/>
</dbReference>
<proteinExistence type="inferred from homology"/>
<evidence type="ECO:0000313" key="7">
    <source>
        <dbReference type="Proteomes" id="UP000542813"/>
    </source>
</evidence>
<feature type="domain" description="PBP" evidence="5">
    <location>
        <begin position="32"/>
        <end position="330"/>
    </location>
</feature>
<dbReference type="Gene3D" id="3.40.190.10">
    <property type="entry name" value="Periplasmic binding protein-like II"/>
    <property type="match status" value="2"/>
</dbReference>
<feature type="compositionally biased region" description="Gly residues" evidence="2">
    <location>
        <begin position="530"/>
        <end position="540"/>
    </location>
</feature>
<feature type="chain" id="PRO_5030759193" evidence="4">
    <location>
        <begin position="33"/>
        <end position="593"/>
    </location>
</feature>
<keyword evidence="7" id="KW-1185">Reference proteome</keyword>
<dbReference type="Proteomes" id="UP000542813">
    <property type="component" value="Unassembled WGS sequence"/>
</dbReference>
<evidence type="ECO:0000256" key="2">
    <source>
        <dbReference type="SAM" id="MobiDB-lite"/>
    </source>
</evidence>
<dbReference type="SUPFAM" id="SSF53850">
    <property type="entry name" value="Periplasmic binding protein-like II"/>
    <property type="match status" value="1"/>
</dbReference>
<protein>
    <submittedName>
        <fullName evidence="6">Phosphate ABC transporter phosphate-binding protein</fullName>
    </submittedName>
</protein>
<accession>A0A7W9LMA7</accession>
<evidence type="ECO:0000256" key="4">
    <source>
        <dbReference type="SAM" id="SignalP"/>
    </source>
</evidence>
<evidence type="ECO:0000259" key="5">
    <source>
        <dbReference type="Pfam" id="PF12849"/>
    </source>
</evidence>
<keyword evidence="3" id="KW-0472">Membrane</keyword>
<name>A0A7W9LMA7_9ACTN</name>
<evidence type="ECO:0000256" key="3">
    <source>
        <dbReference type="SAM" id="Phobius"/>
    </source>
</evidence>
<dbReference type="RefSeq" id="WP_184824089.1">
    <property type="nucleotide sequence ID" value="NZ_JACHMM010000001.1"/>
</dbReference>
<keyword evidence="4" id="KW-0732">Signal</keyword>
<feature type="signal peptide" evidence="4">
    <location>
        <begin position="1"/>
        <end position="32"/>
    </location>
</feature>
<keyword evidence="3" id="KW-0812">Transmembrane</keyword>
<reference evidence="6 7" key="1">
    <citation type="submission" date="2020-08" db="EMBL/GenBank/DDBJ databases">
        <title>Sequencing the genomes of 1000 actinobacteria strains.</title>
        <authorList>
            <person name="Klenk H.-P."/>
        </authorList>
    </citation>
    <scope>NUCLEOTIDE SEQUENCE [LARGE SCALE GENOMIC DNA]</scope>
    <source>
        <strain evidence="6 7">DSM 102122</strain>
    </source>
</reference>
<comment type="caution">
    <text evidence="6">The sequence shown here is derived from an EMBL/GenBank/DDBJ whole genome shotgun (WGS) entry which is preliminary data.</text>
</comment>
<keyword evidence="3" id="KW-1133">Transmembrane helix</keyword>
<sequence length="593" mass="60133">MRFGKLARAAGVLAATALIGAAIVTGADPAIAQGTYVTVSGSGSTWSQNALDQWRRNVNQYGMTINYSGVGSSAGRQQFGQGSVDFAVSEIPYGLRDTGTTASDPPPPRSFRYMPIVAGGTSFMYNLEIGGQQVTNLRLSGEVLTKIFTGVITMWNDAAIRQDNPALALPARKIVPVVRSDGSGTSAQFSMWMASEHGGLWNAYCERVGRETPCGQTSYYPTVSGMVAQSGSNNVAGYVAQAHNEGAITYVEYSYALNADFPVVKVLNRSGYYIEPTPEAVAVGLLGAQIEDDPESENYLTQNLTNVYRNQDRRAYPLSSYSYIIIPDKVEYGFTENKGYTLGDFAYHFLCEGQRSAPALGYSPLPINLVEAGFAQVREIPGARTDQLNVADCNNPTFSTDGSNTLADNAPYPPECDQQGPVQCADGTGGAPQPGPGGDEGGGDGGGAGGDGGDGGGDASGGGDGGAGGDAAGGGDASGAGGDAAGATGDAGGGDAAGDAGGADGTDTGADGGAPIIDPDTGEIIAGADSGAGDGGGGDGDSNAVNVPTVMAASTGWGLDQTLMLIAGLSLLVVIVAPPLVLRLLRHQPGGPS</sequence>
<dbReference type="Pfam" id="PF12849">
    <property type="entry name" value="PBP_like_2"/>
    <property type="match status" value="1"/>
</dbReference>
<comment type="similarity">
    <text evidence="1">Belongs to the PstS family.</text>
</comment>
<feature type="compositionally biased region" description="Polar residues" evidence="2">
    <location>
        <begin position="394"/>
        <end position="407"/>
    </location>
</feature>
<feature type="compositionally biased region" description="Low complexity" evidence="2">
    <location>
        <begin position="505"/>
        <end position="515"/>
    </location>
</feature>
<dbReference type="InterPro" id="IPR050962">
    <property type="entry name" value="Phosphate-bind_PstS"/>
</dbReference>